<evidence type="ECO:0000313" key="4">
    <source>
        <dbReference type="Proteomes" id="UP001485043"/>
    </source>
</evidence>
<evidence type="ECO:0000313" key="3">
    <source>
        <dbReference type="EMBL" id="KAK9862528.1"/>
    </source>
</evidence>
<feature type="compositionally biased region" description="Basic and acidic residues" evidence="1">
    <location>
        <begin position="295"/>
        <end position="304"/>
    </location>
</feature>
<proteinExistence type="predicted"/>
<sequence length="369" mass="40008">RYYAGTLANCVAYTGSFLGLAYMFRGKNYKRWPRTEKLKSIGWRAFSSWLLWQETHRRGADRSITEWMATRTPMAGELMAILQEKDIKNSWTTSLPVDVLAHIPRLQASGSNEVSQGSSLESLEVGWAAARAGDASRPQAADNMAGLNSDPMFASSSSRSPGSIPSPSPSTVNDLGGSGKTWQDEAREVLGGSASRSTSGSERQAGRSWQQSRQEAFRRAVRGEDSPAEKQAAAEKAAAAAAAASSSSAASSSEWMDDSFMPADEAGFFGSSASEGAPEAHPRAHSRQSRWFRQRHAENRHSSRPEANPEADEAQDLSASERASRAGGTVFDSRWDQNKSGNGAAGKQRRHDRDTGGTQFDSRWDNPQP</sequence>
<name>A0AAW1T1J1_9CHLO</name>
<evidence type="ECO:0000256" key="2">
    <source>
        <dbReference type="SAM" id="Phobius"/>
    </source>
</evidence>
<dbReference type="AlphaFoldDB" id="A0AAW1T1J1"/>
<feature type="non-terminal residue" evidence="3">
    <location>
        <position position="1"/>
    </location>
</feature>
<feature type="compositionally biased region" description="Low complexity" evidence="1">
    <location>
        <begin position="149"/>
        <end position="165"/>
    </location>
</feature>
<feature type="compositionally biased region" description="Polar residues" evidence="1">
    <location>
        <begin position="356"/>
        <end position="369"/>
    </location>
</feature>
<feature type="region of interest" description="Disordered" evidence="1">
    <location>
        <begin position="134"/>
        <end position="369"/>
    </location>
</feature>
<keyword evidence="2" id="KW-1133">Transmembrane helix</keyword>
<feature type="compositionally biased region" description="Polar residues" evidence="1">
    <location>
        <begin position="194"/>
        <end position="214"/>
    </location>
</feature>
<protein>
    <submittedName>
        <fullName evidence="3">Uncharacterized protein</fullName>
    </submittedName>
</protein>
<feature type="transmembrane region" description="Helical" evidence="2">
    <location>
        <begin position="6"/>
        <end position="24"/>
    </location>
</feature>
<keyword evidence="2" id="KW-0472">Membrane</keyword>
<gene>
    <name evidence="3" type="ORF">WJX84_000177</name>
</gene>
<comment type="caution">
    <text evidence="3">The sequence shown here is derived from an EMBL/GenBank/DDBJ whole genome shotgun (WGS) entry which is preliminary data.</text>
</comment>
<accession>A0AAW1T1J1</accession>
<feature type="compositionally biased region" description="Basic and acidic residues" evidence="1">
    <location>
        <begin position="215"/>
        <end position="228"/>
    </location>
</feature>
<evidence type="ECO:0000256" key="1">
    <source>
        <dbReference type="SAM" id="MobiDB-lite"/>
    </source>
</evidence>
<reference evidence="3 4" key="1">
    <citation type="journal article" date="2024" name="Nat. Commun.">
        <title>Phylogenomics reveals the evolutionary origins of lichenization in chlorophyte algae.</title>
        <authorList>
            <person name="Puginier C."/>
            <person name="Libourel C."/>
            <person name="Otte J."/>
            <person name="Skaloud P."/>
            <person name="Haon M."/>
            <person name="Grisel S."/>
            <person name="Petersen M."/>
            <person name="Berrin J.G."/>
            <person name="Delaux P.M."/>
            <person name="Dal Grande F."/>
            <person name="Keller J."/>
        </authorList>
    </citation>
    <scope>NUCLEOTIDE SEQUENCE [LARGE SCALE GENOMIC DNA]</scope>
    <source>
        <strain evidence="3 4">SAG 2523</strain>
    </source>
</reference>
<feature type="compositionally biased region" description="Basic residues" evidence="1">
    <location>
        <begin position="283"/>
        <end position="294"/>
    </location>
</feature>
<keyword evidence="2" id="KW-0812">Transmembrane</keyword>
<dbReference type="EMBL" id="JALJOV010000593">
    <property type="protein sequence ID" value="KAK9862528.1"/>
    <property type="molecule type" value="Genomic_DNA"/>
</dbReference>
<dbReference type="Proteomes" id="UP001485043">
    <property type="component" value="Unassembled WGS sequence"/>
</dbReference>
<feature type="compositionally biased region" description="Low complexity" evidence="1">
    <location>
        <begin position="229"/>
        <end position="254"/>
    </location>
</feature>
<keyword evidence="4" id="KW-1185">Reference proteome</keyword>
<organism evidence="3 4">
    <name type="scientific">Apatococcus fuscideae</name>
    <dbReference type="NCBI Taxonomy" id="2026836"/>
    <lineage>
        <taxon>Eukaryota</taxon>
        <taxon>Viridiplantae</taxon>
        <taxon>Chlorophyta</taxon>
        <taxon>core chlorophytes</taxon>
        <taxon>Trebouxiophyceae</taxon>
        <taxon>Chlorellales</taxon>
        <taxon>Chlorellaceae</taxon>
        <taxon>Apatococcus</taxon>
    </lineage>
</organism>